<organism evidence="4 5">
    <name type="scientific">Candidatus Roizmanbacteria bacterium CG11_big_fil_rev_8_21_14_0_20_35_14</name>
    <dbReference type="NCBI Taxonomy" id="1974855"/>
    <lineage>
        <taxon>Bacteria</taxon>
        <taxon>Candidatus Roizmaniibacteriota</taxon>
    </lineage>
</organism>
<gene>
    <name evidence="2" type="primary">gatD</name>
    <name evidence="4" type="ORF">COV86_02670</name>
</gene>
<protein>
    <recommendedName>
        <fullName evidence="2">Lipid II isoglutaminyl synthase (glutamine-hydrolyzing) subunit GatD</fullName>
        <ecNumber evidence="2">6.3.5.13</ecNumber>
    </recommendedName>
    <alternativeName>
        <fullName evidence="2">Lipid II isoglutaminyl synthase glutaminase subunit</fullName>
        <ecNumber evidence="2">3.5.1.2</ecNumber>
    </alternativeName>
</protein>
<dbReference type="GO" id="GO:0008360">
    <property type="term" value="P:regulation of cell shape"/>
    <property type="evidence" value="ECO:0007669"/>
    <property type="project" value="UniProtKB-KW"/>
</dbReference>
<dbReference type="Proteomes" id="UP000229570">
    <property type="component" value="Unassembled WGS sequence"/>
</dbReference>
<dbReference type="PROSITE" id="PS51274">
    <property type="entry name" value="GATASE_COBBQ"/>
    <property type="match status" value="1"/>
</dbReference>
<dbReference type="GO" id="GO:0004359">
    <property type="term" value="F:glutaminase activity"/>
    <property type="evidence" value="ECO:0007669"/>
    <property type="project" value="UniProtKB-UniRule"/>
</dbReference>
<dbReference type="EC" id="6.3.5.13" evidence="2"/>
<feature type="binding site" evidence="2">
    <location>
        <position position="132"/>
    </location>
    <ligand>
        <name>substrate</name>
    </ligand>
</feature>
<dbReference type="Pfam" id="PF07685">
    <property type="entry name" value="GATase_3"/>
    <property type="match status" value="1"/>
</dbReference>
<feature type="active site" evidence="2">
    <location>
        <position position="198"/>
    </location>
</feature>
<comment type="similarity">
    <text evidence="2">Belongs to the CobB/CobQ family. GatD subfamily.</text>
</comment>
<comment type="function">
    <text evidence="2">The lipid II isoglutaminyl synthase complex catalyzes the formation of alpha-D-isoglutamine in the cell wall lipid II stem peptide. The GatD subunit catalyzes the hydrolysis of glutamine to glutamate and ammonia. The resulting ammonia molecule is channeled to the active site of MurT.</text>
</comment>
<comment type="subunit">
    <text evidence="2">Forms a heterodimer with MurT.</text>
</comment>
<dbReference type="GO" id="GO:0140282">
    <property type="term" value="F:carbon-nitrogen ligase activity on lipid II"/>
    <property type="evidence" value="ECO:0007669"/>
    <property type="project" value="UniProtKB-UniRule"/>
</dbReference>
<feature type="active site" description="Nucleophile" evidence="2">
    <location>
        <position position="95"/>
    </location>
</feature>
<dbReference type="EC" id="3.5.1.2" evidence="2"/>
<name>A0A2H0KQ43_9BACT</name>
<reference evidence="4 5" key="1">
    <citation type="submission" date="2017-09" db="EMBL/GenBank/DDBJ databases">
        <title>Depth-based differentiation of microbial function through sediment-hosted aquifers and enrichment of novel symbionts in the deep terrestrial subsurface.</title>
        <authorList>
            <person name="Probst A.J."/>
            <person name="Ladd B."/>
            <person name="Jarett J.K."/>
            <person name="Geller-Mcgrath D.E."/>
            <person name="Sieber C.M."/>
            <person name="Emerson J.B."/>
            <person name="Anantharaman K."/>
            <person name="Thomas B.C."/>
            <person name="Malmstrom R."/>
            <person name="Stieglmeier M."/>
            <person name="Klingl A."/>
            <person name="Woyke T."/>
            <person name="Ryan C.M."/>
            <person name="Banfield J.F."/>
        </authorList>
    </citation>
    <scope>NUCLEOTIDE SEQUENCE [LARGE SCALE GENOMIC DNA]</scope>
    <source>
        <strain evidence="4">CG11_big_fil_rev_8_21_14_0_20_35_14</strain>
    </source>
</reference>
<evidence type="ECO:0000256" key="2">
    <source>
        <dbReference type="HAMAP-Rule" id="MF_02213"/>
    </source>
</evidence>
<comment type="caution">
    <text evidence="4">The sequence shown here is derived from an EMBL/GenBank/DDBJ whole genome shotgun (WGS) entry which is preliminary data.</text>
</comment>
<dbReference type="GO" id="GO:0071555">
    <property type="term" value="P:cell wall organization"/>
    <property type="evidence" value="ECO:0007669"/>
    <property type="project" value="UniProtKB-KW"/>
</dbReference>
<dbReference type="CDD" id="cd01750">
    <property type="entry name" value="GATase1_CobQ"/>
    <property type="match status" value="1"/>
</dbReference>
<dbReference type="GO" id="GO:0009236">
    <property type="term" value="P:cobalamin biosynthetic process"/>
    <property type="evidence" value="ECO:0007669"/>
    <property type="project" value="InterPro"/>
</dbReference>
<keyword evidence="1 2" id="KW-0315">Glutamine amidotransferase</keyword>
<dbReference type="GO" id="GO:0009252">
    <property type="term" value="P:peptidoglycan biosynthetic process"/>
    <property type="evidence" value="ECO:0007669"/>
    <property type="project" value="UniProtKB-UniRule"/>
</dbReference>
<dbReference type="SUPFAM" id="SSF52317">
    <property type="entry name" value="Class I glutamine amidotransferase-like"/>
    <property type="match status" value="1"/>
</dbReference>
<comment type="pathway">
    <text evidence="2">Cell wall biogenesis; peptidoglycan biosynthesis.</text>
</comment>
<dbReference type="UniPathway" id="UPA00219"/>
<dbReference type="InterPro" id="IPR011698">
    <property type="entry name" value="GATase_3"/>
</dbReference>
<accession>A0A2H0KQ43</accession>
<keyword evidence="2" id="KW-0573">Peptidoglycan synthesis</keyword>
<dbReference type="Gene3D" id="3.40.50.880">
    <property type="match status" value="1"/>
</dbReference>
<dbReference type="PANTHER" id="PTHR21343">
    <property type="entry name" value="DETHIOBIOTIN SYNTHETASE"/>
    <property type="match status" value="1"/>
</dbReference>
<comment type="catalytic activity">
    <reaction evidence="2">
        <text>beta-D-GlcNAc-(1-&gt;4)-Mur2Ac(oyl-L-Ala-gamma-D-Glu-L-Lys-D-Ala-D-Ala)-di-trans,octa-cis-undecaprenyl diphosphate + L-glutamine + ATP + H2O = beta-D-GlcNAc-(1-&gt;4)-Mur2Ac(oyl-L-Ala-D-isoglutaminyl-L-Lys-D-Ala-D-Ala)-di-trans,octa-cis-undecaprenyl diphosphate + L-glutamate + ADP + phosphate + H(+)</text>
        <dbReference type="Rhea" id="RHEA:57928"/>
        <dbReference type="ChEBI" id="CHEBI:15377"/>
        <dbReference type="ChEBI" id="CHEBI:15378"/>
        <dbReference type="ChEBI" id="CHEBI:29985"/>
        <dbReference type="ChEBI" id="CHEBI:30616"/>
        <dbReference type="ChEBI" id="CHEBI:43474"/>
        <dbReference type="ChEBI" id="CHEBI:58359"/>
        <dbReference type="ChEBI" id="CHEBI:60033"/>
        <dbReference type="ChEBI" id="CHEBI:62233"/>
        <dbReference type="ChEBI" id="CHEBI:456216"/>
        <dbReference type="EC" id="6.3.5.13"/>
    </reaction>
</comment>
<evidence type="ECO:0000313" key="5">
    <source>
        <dbReference type="Proteomes" id="UP000229570"/>
    </source>
</evidence>
<feature type="domain" description="CobB/CobQ-like glutamine amidotransferase" evidence="3">
    <location>
        <begin position="4"/>
        <end position="205"/>
    </location>
</feature>
<keyword evidence="2" id="KW-0961">Cell wall biogenesis/degradation</keyword>
<dbReference type="InterPro" id="IPR043702">
    <property type="entry name" value="Lipid_II_synth_GatD"/>
</dbReference>
<dbReference type="InterPro" id="IPR033949">
    <property type="entry name" value="CobQ_GATase1"/>
</dbReference>
<sequence>MLLKIAWLYPDLMSTYGDRGNIIVLEKRLRWRGIEPIIKKIFISSPEEELEDCDLIFMGGAQDKQQQIVNRDLKKNKGKILKKMINQGIPGLFICGAYQFMGRYYKAADGTTIPGLGLFDFYTESPGLKFKRLIGNIVIQPSIFTLNTKFIGFENHTGRTFLGKDVKPFAEVIKGYGNNGKDKTEGMIYKNTVGTYLHGPILPKNIELADWLIEKALERKYKKKIVLKKLDDQLENMAREFIINKL</sequence>
<evidence type="ECO:0000313" key="4">
    <source>
        <dbReference type="EMBL" id="PIQ72504.1"/>
    </source>
</evidence>
<keyword evidence="2" id="KW-0133">Cell shape</keyword>
<evidence type="ECO:0000259" key="3">
    <source>
        <dbReference type="Pfam" id="PF07685"/>
    </source>
</evidence>
<dbReference type="InterPro" id="IPR029062">
    <property type="entry name" value="Class_I_gatase-like"/>
</dbReference>
<dbReference type="EMBL" id="PCVL01000033">
    <property type="protein sequence ID" value="PIQ72504.1"/>
    <property type="molecule type" value="Genomic_DNA"/>
</dbReference>
<proteinExistence type="inferred from homology"/>
<dbReference type="PANTHER" id="PTHR21343:SF9">
    <property type="entry name" value="LIPID II ISOGLUTAMINYL SYNTHASE (GLUTAMINE-HYDROLYZING) SUBUNIT GATD"/>
    <property type="match status" value="1"/>
</dbReference>
<evidence type="ECO:0000256" key="1">
    <source>
        <dbReference type="ARBA" id="ARBA00022962"/>
    </source>
</evidence>
<dbReference type="HAMAP" id="MF_02213">
    <property type="entry name" value="Lipid_II_synth_GatD"/>
    <property type="match status" value="1"/>
</dbReference>
<keyword evidence="2" id="KW-0378">Hydrolase</keyword>
<keyword evidence="2" id="KW-0436">Ligase</keyword>
<comment type="catalytic activity">
    <reaction evidence="2">
        <text>L-glutamine + H2O = L-glutamate + NH4(+)</text>
        <dbReference type="Rhea" id="RHEA:15889"/>
        <dbReference type="ChEBI" id="CHEBI:15377"/>
        <dbReference type="ChEBI" id="CHEBI:28938"/>
        <dbReference type="ChEBI" id="CHEBI:29985"/>
        <dbReference type="ChEBI" id="CHEBI:58359"/>
        <dbReference type="EC" id="3.5.1.2"/>
    </reaction>
</comment>
<dbReference type="AlphaFoldDB" id="A0A2H0KQ43"/>